<dbReference type="AlphaFoldDB" id="A0A8J2XY35"/>
<dbReference type="InterPro" id="IPR053930">
    <property type="entry name" value="RapZ-like_N"/>
</dbReference>
<reference evidence="7" key="1">
    <citation type="journal article" date="2014" name="Int. J. Syst. Evol. Microbiol.">
        <title>Complete genome sequence of Corynebacterium casei LMG S-19264T (=DSM 44701T), isolated from a smear-ripened cheese.</title>
        <authorList>
            <consortium name="US DOE Joint Genome Institute (JGI-PGF)"/>
            <person name="Walter F."/>
            <person name="Albersmeier A."/>
            <person name="Kalinowski J."/>
            <person name="Ruckert C."/>
        </authorList>
    </citation>
    <scope>NUCLEOTIDE SEQUENCE</scope>
    <source>
        <strain evidence="7">CCM 7086</strain>
    </source>
</reference>
<keyword evidence="1 4" id="KW-0547">Nucleotide-binding</keyword>
<evidence type="ECO:0000256" key="1">
    <source>
        <dbReference type="ARBA" id="ARBA00022741"/>
    </source>
</evidence>
<dbReference type="InterPro" id="IPR053931">
    <property type="entry name" value="RapZ_C"/>
</dbReference>
<dbReference type="Pfam" id="PF22740">
    <property type="entry name" value="PapZ_C"/>
    <property type="match status" value="1"/>
</dbReference>
<dbReference type="Proteomes" id="UP000620266">
    <property type="component" value="Unassembled WGS sequence"/>
</dbReference>
<comment type="caution">
    <text evidence="7">The sequence shown here is derived from an EMBL/GenBank/DDBJ whole genome shotgun (WGS) entry which is preliminary data.</text>
</comment>
<dbReference type="PIRSF" id="PIRSF005052">
    <property type="entry name" value="P-loopkin"/>
    <property type="match status" value="1"/>
</dbReference>
<dbReference type="GO" id="GO:0005525">
    <property type="term" value="F:GTP binding"/>
    <property type="evidence" value="ECO:0007669"/>
    <property type="project" value="UniProtKB-UniRule"/>
</dbReference>
<dbReference type="SUPFAM" id="SSF52540">
    <property type="entry name" value="P-loop containing nucleoside triphosphate hydrolases"/>
    <property type="match status" value="1"/>
</dbReference>
<dbReference type="HAMAP" id="MF_00636">
    <property type="entry name" value="RapZ_like"/>
    <property type="match status" value="1"/>
</dbReference>
<keyword evidence="2 4" id="KW-0067">ATP-binding</keyword>
<dbReference type="PANTHER" id="PTHR30448">
    <property type="entry name" value="RNASE ADAPTER PROTEIN RAPZ"/>
    <property type="match status" value="1"/>
</dbReference>
<proteinExistence type="inferred from homology"/>
<feature type="domain" description="RapZ-like N-terminal" evidence="5">
    <location>
        <begin position="13"/>
        <end position="176"/>
    </location>
</feature>
<dbReference type="Pfam" id="PF03668">
    <property type="entry name" value="RapZ-like_N"/>
    <property type="match status" value="1"/>
</dbReference>
<feature type="domain" description="RapZ C-terminal" evidence="6">
    <location>
        <begin position="181"/>
        <end position="298"/>
    </location>
</feature>
<keyword evidence="3 4" id="KW-0342">GTP-binding</keyword>
<name>A0A8J2XY35_9BURK</name>
<accession>A0A8J2XY35</accession>
<evidence type="ECO:0000256" key="3">
    <source>
        <dbReference type="ARBA" id="ARBA00023134"/>
    </source>
</evidence>
<dbReference type="Gene3D" id="3.40.50.300">
    <property type="entry name" value="P-loop containing nucleotide triphosphate hydrolases"/>
    <property type="match status" value="1"/>
</dbReference>
<evidence type="ECO:0000259" key="6">
    <source>
        <dbReference type="Pfam" id="PF22740"/>
    </source>
</evidence>
<evidence type="ECO:0000313" key="7">
    <source>
        <dbReference type="EMBL" id="GGC07220.1"/>
    </source>
</evidence>
<dbReference type="InterPro" id="IPR027417">
    <property type="entry name" value="P-loop_NTPase"/>
</dbReference>
<gene>
    <name evidence="7" type="ORF">GCM10007205_15490</name>
</gene>
<feature type="binding site" evidence="4">
    <location>
        <begin position="69"/>
        <end position="72"/>
    </location>
    <ligand>
        <name>GTP</name>
        <dbReference type="ChEBI" id="CHEBI:37565"/>
    </ligand>
</feature>
<sequence length="299" mass="33151">MPPHLQCGIMAVMRIILITGISGSGKSVGLKALEDAGYFCVDNLPPTLLRALVAARLEEGGDNLAVSMDVRSARSLGGLPADLAWLRAQGHDVKSLFLTAKTDSLIARFSETRRSHPLSHRSAVTDSADERRTLTECILAEREMLAGIEEISHVIDTSGMRANKLRAWIKSLVESDQSPLTILFESFAFKFGVPLDADLVFDVRTLPNPHYDEKLRPLTGRDLPVQEFLLAQPDAVALLADIRGFIERWLPSFKNDNRGYLTIAIGCTGGQHRSVYFAERLAAHFRTTEHVLLRHRELD</sequence>
<evidence type="ECO:0000313" key="8">
    <source>
        <dbReference type="Proteomes" id="UP000620266"/>
    </source>
</evidence>
<dbReference type="NCBIfam" id="NF003828">
    <property type="entry name" value="PRK05416.1"/>
    <property type="match status" value="1"/>
</dbReference>
<feature type="binding site" evidence="4">
    <location>
        <begin position="20"/>
        <end position="27"/>
    </location>
    <ligand>
        <name>ATP</name>
        <dbReference type="ChEBI" id="CHEBI:30616"/>
    </ligand>
</feature>
<evidence type="ECO:0000259" key="5">
    <source>
        <dbReference type="Pfam" id="PF03668"/>
    </source>
</evidence>
<dbReference type="EMBL" id="BMCG01000003">
    <property type="protein sequence ID" value="GGC07220.1"/>
    <property type="molecule type" value="Genomic_DNA"/>
</dbReference>
<reference evidence="7" key="2">
    <citation type="submission" date="2020-09" db="EMBL/GenBank/DDBJ databases">
        <authorList>
            <person name="Sun Q."/>
            <person name="Sedlacek I."/>
        </authorList>
    </citation>
    <scope>NUCLEOTIDE SEQUENCE</scope>
    <source>
        <strain evidence="7">CCM 7086</strain>
    </source>
</reference>
<organism evidence="7 8">
    <name type="scientific">Oxalicibacterium flavum</name>
    <dbReference type="NCBI Taxonomy" id="179467"/>
    <lineage>
        <taxon>Bacteria</taxon>
        <taxon>Pseudomonadati</taxon>
        <taxon>Pseudomonadota</taxon>
        <taxon>Betaproteobacteria</taxon>
        <taxon>Burkholderiales</taxon>
        <taxon>Oxalobacteraceae</taxon>
        <taxon>Oxalicibacterium</taxon>
    </lineage>
</organism>
<evidence type="ECO:0000256" key="4">
    <source>
        <dbReference type="HAMAP-Rule" id="MF_00636"/>
    </source>
</evidence>
<keyword evidence="8" id="KW-1185">Reference proteome</keyword>
<dbReference type="GO" id="GO:0005524">
    <property type="term" value="F:ATP binding"/>
    <property type="evidence" value="ECO:0007669"/>
    <property type="project" value="UniProtKB-UniRule"/>
</dbReference>
<evidence type="ECO:0000256" key="2">
    <source>
        <dbReference type="ARBA" id="ARBA00022840"/>
    </source>
</evidence>
<protein>
    <submittedName>
        <fullName evidence="7">Nucleotide-binding protein</fullName>
    </submittedName>
</protein>
<dbReference type="PANTHER" id="PTHR30448:SF0">
    <property type="entry name" value="RNASE ADAPTER PROTEIN RAPZ"/>
    <property type="match status" value="1"/>
</dbReference>
<dbReference type="InterPro" id="IPR005337">
    <property type="entry name" value="RapZ-like"/>
</dbReference>